<keyword evidence="2" id="KW-0418">Kinase</keyword>
<feature type="compositionally biased region" description="Low complexity" evidence="1">
    <location>
        <begin position="1"/>
        <end position="18"/>
    </location>
</feature>
<evidence type="ECO:0000313" key="2">
    <source>
        <dbReference type="EMBL" id="PVY62141.1"/>
    </source>
</evidence>
<dbReference type="EMBL" id="QEKO01000002">
    <property type="protein sequence ID" value="PVY62141.1"/>
    <property type="molecule type" value="Genomic_DNA"/>
</dbReference>
<organism evidence="2 3">
    <name type="scientific">Pusillimonas noertemannii</name>
    <dbReference type="NCBI Taxonomy" id="305977"/>
    <lineage>
        <taxon>Bacteria</taxon>
        <taxon>Pseudomonadati</taxon>
        <taxon>Pseudomonadota</taxon>
        <taxon>Betaproteobacteria</taxon>
        <taxon>Burkholderiales</taxon>
        <taxon>Alcaligenaceae</taxon>
        <taxon>Pusillimonas</taxon>
    </lineage>
</organism>
<feature type="region of interest" description="Disordered" evidence="1">
    <location>
        <begin position="118"/>
        <end position="140"/>
    </location>
</feature>
<protein>
    <submittedName>
        <fullName evidence="2">Histidine kinase/DNA gyrase B/HSP90-like ATPase</fullName>
    </submittedName>
</protein>
<dbReference type="SUPFAM" id="SSF55874">
    <property type="entry name" value="ATPase domain of HSP90 chaperone/DNA topoisomerase II/histidine kinase"/>
    <property type="match status" value="1"/>
</dbReference>
<dbReference type="Gene3D" id="3.30.565.10">
    <property type="entry name" value="Histidine kinase-like ATPase, C-terminal domain"/>
    <property type="match status" value="1"/>
</dbReference>
<reference evidence="2 3" key="1">
    <citation type="submission" date="2018-04" db="EMBL/GenBank/DDBJ databases">
        <title>Genomic Encyclopedia of Type Strains, Phase IV (KMG-IV): sequencing the most valuable type-strain genomes for metagenomic binning, comparative biology and taxonomic classification.</title>
        <authorList>
            <person name="Goeker M."/>
        </authorList>
    </citation>
    <scope>NUCLEOTIDE SEQUENCE [LARGE SCALE GENOMIC DNA]</scope>
    <source>
        <strain evidence="2 3">DSM 10065</strain>
    </source>
</reference>
<evidence type="ECO:0000256" key="1">
    <source>
        <dbReference type="SAM" id="MobiDB-lite"/>
    </source>
</evidence>
<evidence type="ECO:0000313" key="3">
    <source>
        <dbReference type="Proteomes" id="UP000246145"/>
    </source>
</evidence>
<keyword evidence="3" id="KW-1185">Reference proteome</keyword>
<feature type="compositionally biased region" description="Basic and acidic residues" evidence="1">
    <location>
        <begin position="565"/>
        <end position="580"/>
    </location>
</feature>
<comment type="caution">
    <text evidence="2">The sequence shown here is derived from an EMBL/GenBank/DDBJ whole genome shotgun (WGS) entry which is preliminary data.</text>
</comment>
<feature type="region of interest" description="Disordered" evidence="1">
    <location>
        <begin position="1"/>
        <end position="20"/>
    </location>
</feature>
<proteinExistence type="predicted"/>
<name>A0A2U1CMC7_9BURK</name>
<feature type="region of interest" description="Disordered" evidence="1">
    <location>
        <begin position="565"/>
        <end position="600"/>
    </location>
</feature>
<dbReference type="RefSeq" id="WP_165832501.1">
    <property type="nucleotide sequence ID" value="NZ_JACCEX010000002.1"/>
</dbReference>
<accession>A0A2U1CMC7</accession>
<dbReference type="AlphaFoldDB" id="A0A2U1CMC7"/>
<dbReference type="Pfam" id="PF13589">
    <property type="entry name" value="HATPase_c_3"/>
    <property type="match status" value="1"/>
</dbReference>
<dbReference type="Proteomes" id="UP000246145">
    <property type="component" value="Unassembled WGS sequence"/>
</dbReference>
<dbReference type="GO" id="GO:0016301">
    <property type="term" value="F:kinase activity"/>
    <property type="evidence" value="ECO:0007669"/>
    <property type="project" value="UniProtKB-KW"/>
</dbReference>
<keyword evidence="2" id="KW-0808">Transferase</keyword>
<gene>
    <name evidence="2" type="ORF">C7440_1633</name>
</gene>
<sequence length="683" mass="76084">MNNDNSAPESSSGAGSAEIPLIDETDELKTWLGDESNEGHVVHTRLKTSDRVIARVTDGIYRQPSSALRELISNAWDADANEVTVLTDAPRFSRIYVRDDGMGMSYETLSRLVHSIGGSAKRQDDGKKLGVTSPEDSDRTPGGRLLIGKIGIGLFSVSQLARRFRIITKVQGNNYRLIAEVRLRAYSEDDWDNADRDDDDQYVSGDVLITREFSADTDAHGTDIILDDIKPRVRDMLRSADRWRALDDKQEAEQSGDLDTATSISVVEPKFHVGWIGDLSQKEDQPAVLSRDPVLPWDSDVPADQRMNRLIDAIENESKKTERPDLVKTLDLYLETLWTLALSVPVGYVDKHPFDLTEDSGIGLYWISNETRGQAMELTLSGSKTVRDAVREQVSGHPELEDGKLTKAGSFKVTIDGVELKRPIRFNFVRSTSRGFGKLVLFVGRYAPNLDKVDPALRGGSFGLEGYLLWNGMVIPKENNGVLIRIRGAAGALFDQTFFKYQVSEQTRLRQITSELFITKGLDAALNIDRESFNFSHPHVQFVALWLHRAIRQLTNKAKDLGKKARAEKLEQAAHEKRDTITQQSEGVWSEKKGDELPPDITIAETSDDAESARSQGHMALNRADIPILSVSARAPDRSDRDIKAQALLRVLAAYGALDDRSYEEQQALVQAILQIFLEAPGK</sequence>
<dbReference type="InterPro" id="IPR036890">
    <property type="entry name" value="HATPase_C_sf"/>
</dbReference>